<sequence length="76" mass="8634">MIRRADIGKRVEDASGHVGIPRDVIKDYEDPGAPPNERRKRPTAFLWPEGGGAEWLVPPNMVRRAWRAPLWMSRGS</sequence>
<evidence type="ECO:0000313" key="3">
    <source>
        <dbReference type="Proteomes" id="UP000830115"/>
    </source>
</evidence>
<reference evidence="2" key="1">
    <citation type="submission" date="2021-10" db="EMBL/GenBank/DDBJ databases">
        <title>Streptomyces nigrumlapis sp.nov.,an antimicrobial producing actinobacterium isolated from Black Gobi rocks.</title>
        <authorList>
            <person name="Wen Y."/>
            <person name="Zhang W."/>
            <person name="Liu X.G."/>
        </authorList>
    </citation>
    <scope>NUCLEOTIDE SEQUENCE</scope>
    <source>
        <strain evidence="2">ST13-2-2</strain>
    </source>
</reference>
<keyword evidence="3" id="KW-1185">Reference proteome</keyword>
<feature type="region of interest" description="Disordered" evidence="1">
    <location>
        <begin position="24"/>
        <end position="45"/>
    </location>
</feature>
<organism evidence="2 3">
    <name type="scientific">Streptomyces halobius</name>
    <dbReference type="NCBI Taxonomy" id="2879846"/>
    <lineage>
        <taxon>Bacteria</taxon>
        <taxon>Bacillati</taxon>
        <taxon>Actinomycetota</taxon>
        <taxon>Actinomycetes</taxon>
        <taxon>Kitasatosporales</taxon>
        <taxon>Streptomycetaceae</taxon>
        <taxon>Streptomyces</taxon>
    </lineage>
</organism>
<dbReference type="Proteomes" id="UP000830115">
    <property type="component" value="Chromosome"/>
</dbReference>
<gene>
    <name evidence="2" type="ORF">K9S39_26225</name>
</gene>
<evidence type="ECO:0000256" key="1">
    <source>
        <dbReference type="SAM" id="MobiDB-lite"/>
    </source>
</evidence>
<proteinExistence type="predicted"/>
<name>A0ABY4MAS4_9ACTN</name>
<accession>A0ABY4MAS4</accession>
<dbReference type="RefSeq" id="WP_248865737.1">
    <property type="nucleotide sequence ID" value="NZ_CP086322.1"/>
</dbReference>
<dbReference type="EMBL" id="CP086322">
    <property type="protein sequence ID" value="UQA94884.1"/>
    <property type="molecule type" value="Genomic_DNA"/>
</dbReference>
<protein>
    <submittedName>
        <fullName evidence="2">Uncharacterized protein</fullName>
    </submittedName>
</protein>
<evidence type="ECO:0000313" key="2">
    <source>
        <dbReference type="EMBL" id="UQA94884.1"/>
    </source>
</evidence>